<dbReference type="InterPro" id="IPR006153">
    <property type="entry name" value="Cation/H_exchanger_TM"/>
</dbReference>
<feature type="compositionally biased region" description="Basic residues" evidence="11">
    <location>
        <begin position="528"/>
        <end position="538"/>
    </location>
</feature>
<dbReference type="Proteomes" id="UP000283841">
    <property type="component" value="Unassembled WGS sequence"/>
</dbReference>
<gene>
    <name evidence="15" type="ORF">C8Q69DRAFT_403779</name>
</gene>
<evidence type="ECO:0000256" key="6">
    <source>
        <dbReference type="ARBA" id="ARBA00022989"/>
    </source>
</evidence>
<evidence type="ECO:0000313" key="16">
    <source>
        <dbReference type="Proteomes" id="UP000283841"/>
    </source>
</evidence>
<dbReference type="GO" id="GO:0015385">
    <property type="term" value="F:sodium:proton antiporter activity"/>
    <property type="evidence" value="ECO:0007669"/>
    <property type="project" value="InterPro"/>
</dbReference>
<dbReference type="GO" id="GO:0120029">
    <property type="term" value="P:proton export across plasma membrane"/>
    <property type="evidence" value="ECO:0007669"/>
    <property type="project" value="InterPro"/>
</dbReference>
<evidence type="ECO:0000259" key="13">
    <source>
        <dbReference type="Pfam" id="PF00999"/>
    </source>
</evidence>
<feature type="compositionally biased region" description="Basic and acidic residues" evidence="11">
    <location>
        <begin position="805"/>
        <end position="824"/>
    </location>
</feature>
<dbReference type="Gene3D" id="1.20.1530.20">
    <property type="match status" value="1"/>
</dbReference>
<evidence type="ECO:0000256" key="1">
    <source>
        <dbReference type="ARBA" id="ARBA00004141"/>
    </source>
</evidence>
<dbReference type="CDD" id="cd06174">
    <property type="entry name" value="MFS"/>
    <property type="match status" value="1"/>
</dbReference>
<dbReference type="GO" id="GO:0042391">
    <property type="term" value="P:regulation of membrane potential"/>
    <property type="evidence" value="ECO:0007669"/>
    <property type="project" value="InterPro"/>
</dbReference>
<feature type="compositionally biased region" description="Basic and acidic residues" evidence="11">
    <location>
        <begin position="842"/>
        <end position="919"/>
    </location>
</feature>
<keyword evidence="7" id="KW-0915">Sodium</keyword>
<feature type="compositionally biased region" description="Low complexity" evidence="11">
    <location>
        <begin position="1001"/>
        <end position="1013"/>
    </location>
</feature>
<feature type="compositionally biased region" description="Acidic residues" evidence="11">
    <location>
        <begin position="558"/>
        <end position="567"/>
    </location>
</feature>
<proteinExistence type="inferred from homology"/>
<dbReference type="GO" id="GO:0036376">
    <property type="term" value="P:sodium ion export across plasma membrane"/>
    <property type="evidence" value="ECO:0007669"/>
    <property type="project" value="InterPro"/>
</dbReference>
<dbReference type="GO" id="GO:0005886">
    <property type="term" value="C:plasma membrane"/>
    <property type="evidence" value="ECO:0007669"/>
    <property type="project" value="InterPro"/>
</dbReference>
<comment type="similarity">
    <text evidence="2">Belongs to the fungal Na(+)/H(+) exchanger family.</text>
</comment>
<keyword evidence="3" id="KW-0813">Transport</keyword>
<dbReference type="RefSeq" id="XP_028484327.1">
    <property type="nucleotide sequence ID" value="XM_028628013.1"/>
</dbReference>
<dbReference type="Pfam" id="PF00999">
    <property type="entry name" value="Na_H_Exchanger"/>
    <property type="match status" value="1"/>
</dbReference>
<name>A0A443HS73_BYSSP</name>
<dbReference type="FunFam" id="1.20.1530.20:FF:000015">
    <property type="entry name" value="Na(+)/H(+) antiporter 2"/>
    <property type="match status" value="1"/>
</dbReference>
<feature type="transmembrane region" description="Helical" evidence="12">
    <location>
        <begin position="102"/>
        <end position="125"/>
    </location>
</feature>
<dbReference type="PANTHER" id="PTHR31382">
    <property type="entry name" value="NA(+)/H(+) ANTIPORTER"/>
    <property type="match status" value="1"/>
</dbReference>
<evidence type="ECO:0000256" key="2">
    <source>
        <dbReference type="ARBA" id="ARBA00005248"/>
    </source>
</evidence>
<dbReference type="Pfam" id="PF08619">
    <property type="entry name" value="Nha1_C"/>
    <property type="match status" value="1"/>
</dbReference>
<evidence type="ECO:0000256" key="9">
    <source>
        <dbReference type="ARBA" id="ARBA00023136"/>
    </source>
</evidence>
<evidence type="ECO:0000256" key="5">
    <source>
        <dbReference type="ARBA" id="ARBA00022692"/>
    </source>
</evidence>
<sequence>MAWEHLSIDKPHVAYIILGGFTSLFMLCSLFVKEKLYIGEATVATLCGIIFGPHAANLFDPASWGNVDKITLECSRIVLVVQCFAVGVELPKAYMERHWRSVVLLLLPVMTWGWFATSLFIWWMIPPLNWLESLACAACVTATDPVLASSVVGKGKFAKRVPKHLRDLLSAESGCNDGMAFPFIYLSVYLIKFHRNAGEVTMHWICVTILYECIFGAVYGFIIGYIARHAIKFAERNNLIDRESFLVFYFVLALFCAGTGSLLGMDDLLIGFAAGVGFSNDGWFTAKTEEAHVSNVIDLLLNLAYFVYFGSIVPWEYYNAPELGVVPWRLVVIAIFVILFRRIPAMLMLKPLIPDIKTWREALFAGHFGPIGVGAVFAAILARSELEGAEGEPLPQKDLPHPGASNYYVVQLIWPITSFLIISSILVHGSSIAVFTLGKRINTLTITMSYTTANDEGPSWMNRLPRVQSMSKSSMSLRKADSTEVSGDEKEPEYPPGTLPPIGFPGNFLRRVREEDQDSEARMANLRPLRRRKRRKRTTAGGPISDTAIAPRRRPENDDTETEEQPEGENGRESEEEEEDGVRRQEKEERDNIERESSPPGRERDRFGREPEMEVYQEGSKMLLEDEEGNVLRTEDVSHESPQQQRQAILEEHKKLQQDKSGEYSKARGQPHEKTEGEEIEEKVAEETGHPYEKIKKRLLPWVGRDKGEKKKKEEEEEEKKKKEKDEDVARKTKRKEEKAPAGRRSGHAYQFGNTIIVEDEDGEVIRKYTIPAGDKRKKKEEQTPAGTAEGPVKRGLTRMGTWLAEKEGGESSKDAQRKAKKQEEEDDTRLRFTLANDDQVEEKGIDHKGRRMTKEDFIKQIQRLDPKARHEIVQDSDAPDHVKKAARRDAHVDMRKRRDSESRSPEKQPARGPMKEEATQIPEDYESGDESGESVLTDEESDEPSPPATDVMASLAKYSRGSAAHARRRVFTGDESSSSSPSISGRRRRDSEDDGTARVPPAQRRLAAGLPPAAAPRPEDVEDNGETPAERKRRLAALGEIHDPADDVEEEIDSEDNGGFRKVKGKVQFADGTRPSRRKEGAGTADLRISSSPNSSSNGNGDSSNGSPSSPRPSHQRHRPRVSWGGEMGRE</sequence>
<evidence type="ECO:0000259" key="14">
    <source>
        <dbReference type="Pfam" id="PF08619"/>
    </source>
</evidence>
<feature type="domain" description="Cation/H+ exchanger transmembrane" evidence="13">
    <location>
        <begin position="25"/>
        <end position="435"/>
    </location>
</feature>
<dbReference type="EMBL" id="RCNU01000007">
    <property type="protein sequence ID" value="RWQ94682.1"/>
    <property type="molecule type" value="Genomic_DNA"/>
</dbReference>
<keyword evidence="5 12" id="KW-0812">Transmembrane</keyword>
<keyword evidence="16" id="KW-1185">Reference proteome</keyword>
<dbReference type="PANTHER" id="PTHR31382:SF4">
    <property type="entry name" value="NA(+)_H(+) ANTIPORTER"/>
    <property type="match status" value="1"/>
</dbReference>
<evidence type="ECO:0000256" key="10">
    <source>
        <dbReference type="ARBA" id="ARBA00023201"/>
    </source>
</evidence>
<feature type="transmembrane region" description="Helical" evidence="12">
    <location>
        <begin position="12"/>
        <end position="32"/>
    </location>
</feature>
<feature type="transmembrane region" description="Helical" evidence="12">
    <location>
        <begin position="202"/>
        <end position="226"/>
    </location>
</feature>
<evidence type="ECO:0000256" key="11">
    <source>
        <dbReference type="SAM" id="MobiDB-lite"/>
    </source>
</evidence>
<feature type="compositionally biased region" description="Acidic residues" evidence="11">
    <location>
        <begin position="1047"/>
        <end position="1057"/>
    </location>
</feature>
<dbReference type="AlphaFoldDB" id="A0A443HS73"/>
<feature type="compositionally biased region" description="Low complexity" evidence="11">
    <location>
        <begin position="1091"/>
        <end position="1114"/>
    </location>
</feature>
<feature type="compositionally biased region" description="Acidic residues" evidence="11">
    <location>
        <begin position="924"/>
        <end position="944"/>
    </location>
</feature>
<evidence type="ECO:0000313" key="15">
    <source>
        <dbReference type="EMBL" id="RWQ94682.1"/>
    </source>
</evidence>
<evidence type="ECO:0000256" key="7">
    <source>
        <dbReference type="ARBA" id="ARBA00023053"/>
    </source>
</evidence>
<feature type="compositionally biased region" description="Basic and acidic residues" evidence="11">
    <location>
        <begin position="649"/>
        <end position="694"/>
    </location>
</feature>
<dbReference type="InterPro" id="IPR038770">
    <property type="entry name" value="Na+/solute_symporter_sf"/>
</dbReference>
<feature type="region of interest" description="Disordered" evidence="11">
    <location>
        <begin position="467"/>
        <end position="752"/>
    </location>
</feature>
<comment type="caution">
    <text evidence="15">The sequence shown here is derived from an EMBL/GenBank/DDBJ whole genome shotgun (WGS) entry which is preliminary data.</text>
</comment>
<keyword evidence="4" id="KW-0050">Antiport</keyword>
<keyword evidence="10" id="KW-0739">Sodium transport</keyword>
<reference evidence="15 16" key="1">
    <citation type="journal article" date="2018" name="Front. Microbiol.">
        <title>Genomic and genetic insights into a cosmopolitan fungus, Paecilomyces variotii (Eurotiales).</title>
        <authorList>
            <person name="Urquhart A.S."/>
            <person name="Mondo S.J."/>
            <person name="Makela M.R."/>
            <person name="Hane J.K."/>
            <person name="Wiebenga A."/>
            <person name="He G."/>
            <person name="Mihaltcheva S."/>
            <person name="Pangilinan J."/>
            <person name="Lipzen A."/>
            <person name="Barry K."/>
            <person name="de Vries R.P."/>
            <person name="Grigoriev I.V."/>
            <person name="Idnurm A."/>
        </authorList>
    </citation>
    <scope>NUCLEOTIDE SEQUENCE [LARGE SCALE GENOMIC DNA]</scope>
    <source>
        <strain evidence="15 16">CBS 101075</strain>
    </source>
</reference>
<feature type="compositionally biased region" description="Basic and acidic residues" evidence="11">
    <location>
        <begin position="704"/>
        <end position="741"/>
    </location>
</feature>
<evidence type="ECO:0000256" key="4">
    <source>
        <dbReference type="ARBA" id="ARBA00022449"/>
    </source>
</evidence>
<feature type="transmembrane region" description="Helical" evidence="12">
    <location>
        <begin position="293"/>
        <end position="313"/>
    </location>
</feature>
<evidence type="ECO:0000256" key="8">
    <source>
        <dbReference type="ARBA" id="ARBA00023065"/>
    </source>
</evidence>
<feature type="compositionally biased region" description="Basic and acidic residues" evidence="11">
    <location>
        <begin position="478"/>
        <end position="493"/>
    </location>
</feature>
<feature type="transmembrane region" description="Helical" evidence="12">
    <location>
        <begin position="325"/>
        <end position="341"/>
    </location>
</feature>
<accession>A0A443HS73</accession>
<evidence type="ECO:0000256" key="3">
    <source>
        <dbReference type="ARBA" id="ARBA00022448"/>
    </source>
</evidence>
<comment type="subcellular location">
    <subcellularLocation>
        <location evidence="1">Membrane</location>
        <topology evidence="1">Multi-pass membrane protein</topology>
    </subcellularLocation>
</comment>
<keyword evidence="6 12" id="KW-1133">Transmembrane helix</keyword>
<feature type="transmembrane region" description="Helical" evidence="12">
    <location>
        <begin position="362"/>
        <end position="382"/>
    </location>
</feature>
<feature type="compositionally biased region" description="Pro residues" evidence="11">
    <location>
        <begin position="494"/>
        <end position="503"/>
    </location>
</feature>
<dbReference type="VEuPathDB" id="FungiDB:C8Q69DRAFT_403779"/>
<feature type="region of interest" description="Disordered" evidence="11">
    <location>
        <begin position="769"/>
        <end position="1132"/>
    </location>
</feature>
<feature type="compositionally biased region" description="Basic and acidic residues" evidence="11">
    <location>
        <begin position="581"/>
        <end position="612"/>
    </location>
</feature>
<feature type="transmembrane region" description="Helical" evidence="12">
    <location>
        <begin position="269"/>
        <end position="286"/>
    </location>
</feature>
<dbReference type="InterPro" id="IPR013928">
    <property type="entry name" value="Cation/H_antiporter_C"/>
</dbReference>
<keyword evidence="9 12" id="KW-0472">Membrane</keyword>
<dbReference type="GeneID" id="39597290"/>
<dbReference type="InterPro" id="IPR004712">
    <property type="entry name" value="Na+/H+_antiporter_fungi"/>
</dbReference>
<evidence type="ECO:0000256" key="12">
    <source>
        <dbReference type="SAM" id="Phobius"/>
    </source>
</evidence>
<organism evidence="15 16">
    <name type="scientific">Byssochlamys spectabilis</name>
    <name type="common">Paecilomyces variotii</name>
    <dbReference type="NCBI Taxonomy" id="264951"/>
    <lineage>
        <taxon>Eukaryota</taxon>
        <taxon>Fungi</taxon>
        <taxon>Dikarya</taxon>
        <taxon>Ascomycota</taxon>
        <taxon>Pezizomycotina</taxon>
        <taxon>Eurotiomycetes</taxon>
        <taxon>Eurotiomycetidae</taxon>
        <taxon>Eurotiales</taxon>
        <taxon>Thermoascaceae</taxon>
        <taxon>Paecilomyces</taxon>
    </lineage>
</organism>
<feature type="domain" description="Alkali metal cation/H+ antiporter Nha1 C-terminal" evidence="14">
    <location>
        <begin position="460"/>
        <end position="1050"/>
    </location>
</feature>
<keyword evidence="8" id="KW-0406">Ion transport</keyword>
<protein>
    <submittedName>
        <fullName evidence="15">Alkali metal cation/H+ antiporter Nha1 C terminus-domain-containing protein</fullName>
    </submittedName>
</protein>
<dbReference type="GO" id="GO:0030007">
    <property type="term" value="P:intracellular potassium ion homeostasis"/>
    <property type="evidence" value="ECO:0007669"/>
    <property type="project" value="TreeGrafter"/>
</dbReference>
<dbReference type="STRING" id="264951.A0A443HS73"/>
<feature type="transmembrane region" description="Helical" evidence="12">
    <location>
        <begin position="246"/>
        <end position="263"/>
    </location>
</feature>